<reference evidence="1 2" key="1">
    <citation type="submission" date="2022-08" db="EMBL/GenBank/DDBJ databases">
        <title>Bacterial and archaeal communities from various locations to study Microbial Dark Matter (Phase II).</title>
        <authorList>
            <person name="Stepanauskas R."/>
        </authorList>
    </citation>
    <scope>NUCLEOTIDE SEQUENCE [LARGE SCALE GENOMIC DNA]</scope>
    <source>
        <strain evidence="1 2">PD1</strain>
    </source>
</reference>
<name>A0ABT2EJM5_9BACT</name>
<dbReference type="RefSeq" id="WP_029666259.1">
    <property type="nucleotide sequence ID" value="NZ_CP130454.1"/>
</dbReference>
<proteinExistence type="predicted"/>
<organism evidence="1 2">
    <name type="scientific">Candidatus Fervidibacter sacchari</name>
    <dbReference type="NCBI Taxonomy" id="1448929"/>
    <lineage>
        <taxon>Bacteria</taxon>
        <taxon>Candidatus Fervidibacterota</taxon>
        <taxon>Candidatus Fervidibacter</taxon>
    </lineage>
</organism>
<comment type="caution">
    <text evidence="1">The sequence shown here is derived from an EMBL/GenBank/DDBJ whole genome shotgun (WGS) entry which is preliminary data.</text>
</comment>
<evidence type="ECO:0000313" key="1">
    <source>
        <dbReference type="EMBL" id="MCS3918151.1"/>
    </source>
</evidence>
<dbReference type="EMBL" id="JANUCP010000001">
    <property type="protein sequence ID" value="MCS3918151.1"/>
    <property type="molecule type" value="Genomic_DNA"/>
</dbReference>
<accession>A0ABT2EJM5</accession>
<gene>
    <name evidence="1" type="ORF">M2350_000548</name>
</gene>
<keyword evidence="2" id="KW-1185">Reference proteome</keyword>
<protein>
    <submittedName>
        <fullName evidence="1">Uncharacterized protein</fullName>
    </submittedName>
</protein>
<sequence length="73" mass="8237">MTDGESLATAERDGSRGSHLIAIKLRVALSRDLLHVGTLLQQAKIDRAYLQSVLERYRLKEKWQAFISEASQP</sequence>
<dbReference type="Proteomes" id="UP001204798">
    <property type="component" value="Unassembled WGS sequence"/>
</dbReference>
<evidence type="ECO:0000313" key="2">
    <source>
        <dbReference type="Proteomes" id="UP001204798"/>
    </source>
</evidence>